<feature type="binding site" evidence="9">
    <location>
        <position position="144"/>
    </location>
    <ligand>
        <name>a divalent metal cation</name>
        <dbReference type="ChEBI" id="CHEBI:60240"/>
    </ligand>
</feature>
<dbReference type="GO" id="GO:0004470">
    <property type="term" value="F:malic enzyme activity"/>
    <property type="evidence" value="ECO:0007669"/>
    <property type="project" value="InterPro"/>
</dbReference>
<proteinExistence type="inferred from homology"/>
<comment type="similarity">
    <text evidence="2">In the N-terminal section; belongs to the malic enzymes family.</text>
</comment>
<gene>
    <name evidence="12" type="ORF">Lyticum_00782</name>
</gene>
<feature type="binding site" evidence="8">
    <location>
        <position position="326"/>
    </location>
    <ligand>
        <name>(S)-malate</name>
        <dbReference type="ChEBI" id="CHEBI:15589"/>
    </ligand>
</feature>
<evidence type="ECO:0000256" key="2">
    <source>
        <dbReference type="ARBA" id="ARBA00007686"/>
    </source>
</evidence>
<comment type="caution">
    <text evidence="12">The sequence shown here is derived from an EMBL/GenBank/DDBJ whole genome shotgun (WGS) entry which is preliminary data.</text>
</comment>
<dbReference type="PANTHER" id="PTHR43237:SF4">
    <property type="entry name" value="NADP-DEPENDENT MALIC ENZYME"/>
    <property type="match status" value="1"/>
</dbReference>
<dbReference type="InterPro" id="IPR001891">
    <property type="entry name" value="Malic_OxRdtase"/>
</dbReference>
<keyword evidence="6" id="KW-0560">Oxidoreductase</keyword>
<dbReference type="SUPFAM" id="SSF53223">
    <property type="entry name" value="Aminoacid dehydrogenase-like, N-terminal domain"/>
    <property type="match status" value="1"/>
</dbReference>
<dbReference type="PANTHER" id="PTHR43237">
    <property type="entry name" value="NADP-DEPENDENT MALIC ENZYME"/>
    <property type="match status" value="1"/>
</dbReference>
<feature type="binding site" evidence="8">
    <location>
        <position position="295"/>
    </location>
    <ligand>
        <name>(S)-malate</name>
        <dbReference type="ChEBI" id="CHEBI:15589"/>
    </ligand>
</feature>
<dbReference type="RefSeq" id="WP_407659033.1">
    <property type="nucleotide sequence ID" value="NZ_JARGYU010000003.1"/>
</dbReference>
<dbReference type="InterPro" id="IPR036291">
    <property type="entry name" value="NAD(P)-bd_dom_sf"/>
</dbReference>
<comment type="similarity">
    <text evidence="3">In the C-terminal section; belongs to the phosphate acetyltransferase and butyryltransferase family.</text>
</comment>
<evidence type="ECO:0000256" key="8">
    <source>
        <dbReference type="PIRSR" id="PIRSR000106-2"/>
    </source>
</evidence>
<dbReference type="InterPro" id="IPR037062">
    <property type="entry name" value="Malic_N_dom_sf"/>
</dbReference>
<evidence type="ECO:0000256" key="6">
    <source>
        <dbReference type="ARBA" id="ARBA00023002"/>
    </source>
</evidence>
<evidence type="ECO:0000256" key="7">
    <source>
        <dbReference type="PIRSR" id="PIRSR000106-1"/>
    </source>
</evidence>
<dbReference type="InterPro" id="IPR046346">
    <property type="entry name" value="Aminoacid_DH-like_N_sf"/>
</dbReference>
<evidence type="ECO:0000256" key="5">
    <source>
        <dbReference type="ARBA" id="ARBA00022723"/>
    </source>
</evidence>
<evidence type="ECO:0000256" key="9">
    <source>
        <dbReference type="PIRSR" id="PIRSR000106-3"/>
    </source>
</evidence>
<feature type="binding site" evidence="9">
    <location>
        <position position="170"/>
    </location>
    <ligand>
        <name>a divalent metal cation</name>
        <dbReference type="ChEBI" id="CHEBI:60240"/>
    </ligand>
</feature>
<comment type="cofactor">
    <cofactor evidence="1">
        <name>Mn(2+)</name>
        <dbReference type="ChEBI" id="CHEBI:29035"/>
    </cofactor>
</comment>
<reference evidence="12" key="1">
    <citation type="submission" date="2023-02" db="EMBL/GenBank/DDBJ databases">
        <title>Host association and intracellularity evolved multiple times independently in the Rickettsiales.</title>
        <authorList>
            <person name="Castelli M."/>
            <person name="Nardi T."/>
            <person name="Gammuto L."/>
            <person name="Bellinzona G."/>
            <person name="Sabaneyeva E."/>
            <person name="Potekhin A."/>
            <person name="Serra V."/>
            <person name="Petroni G."/>
            <person name="Sassera D."/>
        </authorList>
    </citation>
    <scope>NUCLEOTIDE SEQUENCE</scope>
    <source>
        <strain evidence="12">USBL-36I1</strain>
    </source>
</reference>
<dbReference type="FunFam" id="3.40.50.10380:FF:000003">
    <property type="entry name" value="NADP-dependent malic enzyme"/>
    <property type="match status" value="1"/>
</dbReference>
<dbReference type="InterPro" id="IPR051674">
    <property type="entry name" value="Malate_Decarboxylase"/>
</dbReference>
<evidence type="ECO:0000313" key="12">
    <source>
        <dbReference type="EMBL" id="MDZ5761596.1"/>
    </source>
</evidence>
<dbReference type="GO" id="GO:0046872">
    <property type="term" value="F:metal ion binding"/>
    <property type="evidence" value="ECO:0007669"/>
    <property type="project" value="UniProtKB-KW"/>
</dbReference>
<dbReference type="SMART" id="SM00919">
    <property type="entry name" value="Malic_M"/>
    <property type="match status" value="1"/>
</dbReference>
<dbReference type="Pfam" id="PF03949">
    <property type="entry name" value="Malic_M"/>
    <property type="match status" value="1"/>
</dbReference>
<keyword evidence="13" id="KW-1185">Reference proteome</keyword>
<dbReference type="SUPFAM" id="SSF51735">
    <property type="entry name" value="NAD(P)-binding Rossmann-fold domains"/>
    <property type="match status" value="1"/>
</dbReference>
<evidence type="ECO:0000256" key="1">
    <source>
        <dbReference type="ARBA" id="ARBA00001936"/>
    </source>
</evidence>
<dbReference type="FunFam" id="3.40.50.720:FF:000095">
    <property type="entry name" value="NADP-dependent malic enzyme"/>
    <property type="match status" value="1"/>
</dbReference>
<dbReference type="Gene3D" id="3.40.50.720">
    <property type="entry name" value="NAD(P)-binding Rossmann-like Domain"/>
    <property type="match status" value="1"/>
</dbReference>
<evidence type="ECO:0000256" key="4">
    <source>
        <dbReference type="ARBA" id="ARBA00008785"/>
    </source>
</evidence>
<dbReference type="Proteomes" id="UP001289135">
    <property type="component" value="Unassembled WGS sequence"/>
</dbReference>
<dbReference type="InterPro" id="IPR045213">
    <property type="entry name" value="Malic_NAD-bd_bact_type"/>
</dbReference>
<comment type="cofactor">
    <cofactor evidence="9">
        <name>Mg(2+)</name>
        <dbReference type="ChEBI" id="CHEBI:18420"/>
    </cofactor>
    <cofactor evidence="9">
        <name>Mn(2+)</name>
        <dbReference type="ChEBI" id="CHEBI:29035"/>
    </cofactor>
    <text evidence="9">Divalent metal cations. Prefers magnesium or manganese.</text>
</comment>
<feature type="active site" description="Proton acceptor" evidence="7">
    <location>
        <position position="102"/>
    </location>
</feature>
<dbReference type="Pfam" id="PF00390">
    <property type="entry name" value="malic"/>
    <property type="match status" value="1"/>
</dbReference>
<dbReference type="EMBL" id="JARGYU010000003">
    <property type="protein sequence ID" value="MDZ5761596.1"/>
    <property type="molecule type" value="Genomic_DNA"/>
</dbReference>
<dbReference type="PIRSF" id="PIRSF000106">
    <property type="entry name" value="ME"/>
    <property type="match status" value="1"/>
</dbReference>
<feature type="active site" description="Proton donor" evidence="7">
    <location>
        <position position="47"/>
    </location>
</feature>
<evidence type="ECO:0000259" key="11">
    <source>
        <dbReference type="SMART" id="SM01274"/>
    </source>
</evidence>
<dbReference type="Gene3D" id="3.40.50.10380">
    <property type="entry name" value="Malic enzyme, N-terminal domain"/>
    <property type="match status" value="1"/>
</dbReference>
<dbReference type="GO" id="GO:0051287">
    <property type="term" value="F:NAD binding"/>
    <property type="evidence" value="ECO:0007669"/>
    <property type="project" value="InterPro"/>
</dbReference>
<organism evidence="12 13">
    <name type="scientific">Lyticum sinuosum</name>
    <dbReference type="NCBI Taxonomy" id="1332059"/>
    <lineage>
        <taxon>Bacteria</taxon>
        <taxon>Pseudomonadati</taxon>
        <taxon>Pseudomonadota</taxon>
        <taxon>Alphaproteobacteria</taxon>
        <taxon>Rickettsiales</taxon>
        <taxon>Lyticum</taxon>
    </lineage>
</organism>
<sequence>MTFYHKDSKNSVIFDESIKWHSQEPKGKLSMTLPKPINGQYDLALAYSPGVAAPCMEIYQNPEMAYEYTGKGRTVAVITNGTAVLGLGNIGSLASKPVMEGKCALMKRFAGIDAVDILINSENTDFLIDVISSISGTWGGINLEDIKAPECFIITEEVQKRVNIPVFHDDQHGTAIVVLAGLINSLLLTKRNIDDCKIVINGAGAAAIACANLIKKEGFNPNNIIICDSRGVIYKGRIDGMNKWKEEYAVITESRTLEEAIVNADIFLGLSVKGALTKKMVSQMKNEPIIFAMANPDPEISPDDVKEVRDDAIIATGRSDYPNQVNNVLGFPYIFRAALDVRASRINDEMQIAAAHAIAQLAKDDINFSKSYIIPLPFDERLKYTIPIAIAKAADESGVSRKKIENLMLYRDFLKNL</sequence>
<protein>
    <submittedName>
        <fullName evidence="12">NADP-dependent malic enzyme</fullName>
    </submittedName>
</protein>
<dbReference type="InterPro" id="IPR012301">
    <property type="entry name" value="Malic_N_dom"/>
</dbReference>
<comment type="similarity">
    <text evidence="4">Belongs to the malic enzymes family.</text>
</comment>
<accession>A0AAE5AHZ5</accession>
<feature type="binding site" evidence="9">
    <location>
        <position position="145"/>
    </location>
    <ligand>
        <name>a divalent metal cation</name>
        <dbReference type="ChEBI" id="CHEBI:60240"/>
    </ligand>
</feature>
<feature type="domain" description="Malic enzyme N-terminal" evidence="11">
    <location>
        <begin position="26"/>
        <end position="159"/>
    </location>
</feature>
<keyword evidence="5 9" id="KW-0479">Metal-binding</keyword>
<dbReference type="InterPro" id="IPR012302">
    <property type="entry name" value="Malic_NAD-bd"/>
</dbReference>
<feature type="domain" description="Malic enzyme NAD-binding" evidence="10">
    <location>
        <begin position="171"/>
        <end position="395"/>
    </location>
</feature>
<evidence type="ECO:0000313" key="13">
    <source>
        <dbReference type="Proteomes" id="UP001289135"/>
    </source>
</evidence>
<name>A0AAE5AHZ5_9RICK</name>
<dbReference type="PROSITE" id="PS00331">
    <property type="entry name" value="MALIC_ENZYMES"/>
    <property type="match status" value="1"/>
</dbReference>
<dbReference type="InterPro" id="IPR015884">
    <property type="entry name" value="Malic_enzyme_CS"/>
</dbReference>
<dbReference type="AlphaFoldDB" id="A0AAE5AHZ5"/>
<evidence type="ECO:0000256" key="3">
    <source>
        <dbReference type="ARBA" id="ARBA00008756"/>
    </source>
</evidence>
<dbReference type="GO" id="GO:0016616">
    <property type="term" value="F:oxidoreductase activity, acting on the CH-OH group of donors, NAD or NADP as acceptor"/>
    <property type="evidence" value="ECO:0007669"/>
    <property type="project" value="InterPro"/>
</dbReference>
<dbReference type="CDD" id="cd05311">
    <property type="entry name" value="NAD_bind_2_malic_enz"/>
    <property type="match status" value="1"/>
</dbReference>
<dbReference type="SMART" id="SM01274">
    <property type="entry name" value="malic"/>
    <property type="match status" value="1"/>
</dbReference>
<evidence type="ECO:0000259" key="10">
    <source>
        <dbReference type="SMART" id="SM00919"/>
    </source>
</evidence>